<dbReference type="InterPro" id="IPR011856">
    <property type="entry name" value="tRNA_endonuc-like_dom_sf"/>
</dbReference>
<dbReference type="EMBL" id="FOFB01000015">
    <property type="protein sequence ID" value="SEQ76599.1"/>
    <property type="molecule type" value="Genomic_DNA"/>
</dbReference>
<dbReference type="InterPro" id="IPR053148">
    <property type="entry name" value="PD-DEXK-like_domain"/>
</dbReference>
<dbReference type="Pfam" id="PF06250">
    <property type="entry name" value="YhcG_C"/>
    <property type="match status" value="1"/>
</dbReference>
<dbReference type="STRING" id="478744.SAMN05444359_11591"/>
<evidence type="ECO:0000259" key="1">
    <source>
        <dbReference type="Pfam" id="PF06250"/>
    </source>
</evidence>
<evidence type="ECO:0000313" key="3">
    <source>
        <dbReference type="EMBL" id="SEQ76599.1"/>
    </source>
</evidence>
<dbReference type="GO" id="GO:0004519">
    <property type="term" value="F:endonuclease activity"/>
    <property type="evidence" value="ECO:0007669"/>
    <property type="project" value="UniProtKB-KW"/>
</dbReference>
<protein>
    <submittedName>
        <fullName evidence="3">Predicted nuclease of restriction endonuclease-like (RecB) superfamily, DUF1016 family</fullName>
    </submittedName>
</protein>
<sequence>MTTAYTSLLSELTTTVRTARVHAIQQVNRSLILMYWELGRKIVESQTEHGWGAGVIDRISRDLRAEFPQEKGLSPRNLRDMRKLYLTYKAFPNMRHTVAKLPWGHNILLLRKGFTQDKRVFYLEKSFKHGWARAILDYHIDAQLYERSILEAPSNNFKDTLPENLIDQANEAIKSSYNLEFLGIEEEIKERELEDRLMDRIRDFILELGYGFTFVGRQYRVTVGDSDFWVDLLFYHRQLQCLVAIDLKVKKFIPEYAGKMNFYLEVLDDTMKLPHENPSIGMILCKEKNDVIVEYSLKSNTRPLGVATYRLFEELPPEMKSKLPTPEQLREQLALEEE</sequence>
<dbReference type="AlphaFoldDB" id="A0A1H9IQ13"/>
<dbReference type="Proteomes" id="UP000199021">
    <property type="component" value="Unassembled WGS sequence"/>
</dbReference>
<accession>A0A1H9IQ13</accession>
<evidence type="ECO:0000259" key="2">
    <source>
        <dbReference type="Pfam" id="PF17761"/>
    </source>
</evidence>
<reference evidence="4" key="1">
    <citation type="submission" date="2016-10" db="EMBL/GenBank/DDBJ databases">
        <authorList>
            <person name="Varghese N."/>
            <person name="Submissions S."/>
        </authorList>
    </citation>
    <scope>NUCLEOTIDE SEQUENCE [LARGE SCALE GENOMIC DNA]</scope>
    <source>
        <strain evidence="4">DSM 24740</strain>
    </source>
</reference>
<dbReference type="GO" id="GO:0003676">
    <property type="term" value="F:nucleic acid binding"/>
    <property type="evidence" value="ECO:0007669"/>
    <property type="project" value="InterPro"/>
</dbReference>
<name>A0A1H9IQ13_9BACT</name>
<dbReference type="PANTHER" id="PTHR30547:SF5">
    <property type="entry name" value="NUCLEASE YHCG-RELATED"/>
    <property type="match status" value="1"/>
</dbReference>
<dbReference type="InterPro" id="IPR041527">
    <property type="entry name" value="YhcG_N"/>
</dbReference>
<dbReference type="InParanoid" id="A0A1H9IQ13"/>
<evidence type="ECO:0000313" key="4">
    <source>
        <dbReference type="Proteomes" id="UP000199021"/>
    </source>
</evidence>
<dbReference type="PANTHER" id="PTHR30547">
    <property type="entry name" value="UNCHARACTERIZED PROTEIN YHCG-RELATED"/>
    <property type="match status" value="1"/>
</dbReference>
<dbReference type="RefSeq" id="WP_090169669.1">
    <property type="nucleotide sequence ID" value="NZ_FOFB01000015.1"/>
</dbReference>
<dbReference type="InterPro" id="IPR009362">
    <property type="entry name" value="YhcG_C"/>
</dbReference>
<dbReference type="OrthoDB" id="9801263at2"/>
<feature type="domain" description="YhcG PDDEXK nuclease" evidence="1">
    <location>
        <begin position="171"/>
        <end position="324"/>
    </location>
</feature>
<feature type="domain" description="YhcG N-terminal" evidence="2">
    <location>
        <begin position="12"/>
        <end position="147"/>
    </location>
</feature>
<gene>
    <name evidence="3" type="ORF">SAMN05444359_11591</name>
</gene>
<proteinExistence type="predicted"/>
<keyword evidence="4" id="KW-1185">Reference proteome</keyword>
<keyword evidence="3" id="KW-0255">Endonuclease</keyword>
<keyword evidence="3" id="KW-0378">Hydrolase</keyword>
<dbReference type="Gene3D" id="3.40.1350.10">
    <property type="match status" value="1"/>
</dbReference>
<organism evidence="3 4">
    <name type="scientific">Neolewinella agarilytica</name>
    <dbReference type="NCBI Taxonomy" id="478744"/>
    <lineage>
        <taxon>Bacteria</taxon>
        <taxon>Pseudomonadati</taxon>
        <taxon>Bacteroidota</taxon>
        <taxon>Saprospiria</taxon>
        <taxon>Saprospirales</taxon>
        <taxon>Lewinellaceae</taxon>
        <taxon>Neolewinella</taxon>
    </lineage>
</organism>
<keyword evidence="3" id="KW-0540">Nuclease</keyword>
<dbReference type="Pfam" id="PF17761">
    <property type="entry name" value="DUF1016_N"/>
    <property type="match status" value="1"/>
</dbReference>